<protein>
    <submittedName>
        <fullName evidence="1">Uncharacterized protein</fullName>
    </submittedName>
</protein>
<dbReference type="AlphaFoldDB" id="A0A645JCQ7"/>
<name>A0A645JCQ7_9ZZZZ</name>
<dbReference type="EMBL" id="VSSQ01138201">
    <property type="protein sequence ID" value="MPN61505.1"/>
    <property type="molecule type" value="Genomic_DNA"/>
</dbReference>
<comment type="caution">
    <text evidence="1">The sequence shown here is derived from an EMBL/GenBank/DDBJ whole genome shotgun (WGS) entry which is preliminary data.</text>
</comment>
<evidence type="ECO:0000313" key="1">
    <source>
        <dbReference type="EMBL" id="MPN61505.1"/>
    </source>
</evidence>
<organism evidence="1">
    <name type="scientific">bioreactor metagenome</name>
    <dbReference type="NCBI Taxonomy" id="1076179"/>
    <lineage>
        <taxon>unclassified sequences</taxon>
        <taxon>metagenomes</taxon>
        <taxon>ecological metagenomes</taxon>
    </lineage>
</organism>
<gene>
    <name evidence="1" type="ORF">SDC9_209243</name>
</gene>
<proteinExistence type="predicted"/>
<sequence length="148" mass="15354">MARHTSLPMRSAKAKGPMGWLAPSFIASSMSSALATPSANMATASFIIGISILFTTKPGASSTSTGFLPTCSANWNILSLVSCDVAIPFITSTSFIKGTGLKKCIPIILSGLLVAPAISVIDKEEVFVAKIASGLHILSNSAKSSFFR</sequence>
<accession>A0A645JCQ7</accession>
<reference evidence="1" key="1">
    <citation type="submission" date="2019-08" db="EMBL/GenBank/DDBJ databases">
        <authorList>
            <person name="Kucharzyk K."/>
            <person name="Murdoch R.W."/>
            <person name="Higgins S."/>
            <person name="Loffler F."/>
        </authorList>
    </citation>
    <scope>NUCLEOTIDE SEQUENCE</scope>
</reference>